<protein>
    <recommendedName>
        <fullName evidence="3">DNA alkylation repair protein</fullName>
    </recommendedName>
</protein>
<gene>
    <name evidence="1" type="ORF">GCM10007096_12770</name>
</gene>
<evidence type="ECO:0008006" key="3">
    <source>
        <dbReference type="Google" id="ProtNLM"/>
    </source>
</evidence>
<proteinExistence type="predicted"/>
<dbReference type="Proteomes" id="UP000656813">
    <property type="component" value="Unassembled WGS sequence"/>
</dbReference>
<reference evidence="1" key="1">
    <citation type="journal article" date="2014" name="Int. J. Syst. Evol. Microbiol.">
        <title>Complete genome sequence of Corynebacterium casei LMG S-19264T (=DSM 44701T), isolated from a smear-ripened cheese.</title>
        <authorList>
            <consortium name="US DOE Joint Genome Institute (JGI-PGF)"/>
            <person name="Walter F."/>
            <person name="Albersmeier A."/>
            <person name="Kalinowski J."/>
            <person name="Ruckert C."/>
        </authorList>
    </citation>
    <scope>NUCLEOTIDE SEQUENCE</scope>
    <source>
        <strain evidence="1">CGMCC 1.12777</strain>
    </source>
</reference>
<dbReference type="RefSeq" id="WP_188496569.1">
    <property type="nucleotide sequence ID" value="NZ_BMFV01000007.1"/>
</dbReference>
<comment type="caution">
    <text evidence="1">The sequence shown here is derived from an EMBL/GenBank/DDBJ whole genome shotgun (WGS) entry which is preliminary data.</text>
</comment>
<evidence type="ECO:0000313" key="1">
    <source>
        <dbReference type="EMBL" id="GGH78798.1"/>
    </source>
</evidence>
<reference evidence="1" key="2">
    <citation type="submission" date="2020-09" db="EMBL/GenBank/DDBJ databases">
        <authorList>
            <person name="Sun Q."/>
            <person name="Zhou Y."/>
        </authorList>
    </citation>
    <scope>NUCLEOTIDE SEQUENCE</scope>
    <source>
        <strain evidence="1">CGMCC 1.12777</strain>
    </source>
</reference>
<organism evidence="1 2">
    <name type="scientific">Pullulanibacillus pueri</name>
    <dbReference type="NCBI Taxonomy" id="1437324"/>
    <lineage>
        <taxon>Bacteria</taxon>
        <taxon>Bacillati</taxon>
        <taxon>Bacillota</taxon>
        <taxon>Bacilli</taxon>
        <taxon>Bacillales</taxon>
        <taxon>Sporolactobacillaceae</taxon>
        <taxon>Pullulanibacillus</taxon>
    </lineage>
</organism>
<dbReference type="EMBL" id="BMFV01000007">
    <property type="protein sequence ID" value="GGH78798.1"/>
    <property type="molecule type" value="Genomic_DNA"/>
</dbReference>
<keyword evidence="2" id="KW-1185">Reference proteome</keyword>
<name>A0A8J2ZVA9_9BACL</name>
<dbReference type="AlphaFoldDB" id="A0A8J2ZVA9"/>
<sequence length="87" mass="10024">MPSPYLCPNCKTNKTRFNIIEQKPKSVKMNPQTGEVLEEFGEDNLGPFHLPYRGPERKVQCGVCGLVEDEQAFIKRAEYMNNQKKSF</sequence>
<evidence type="ECO:0000313" key="2">
    <source>
        <dbReference type="Proteomes" id="UP000656813"/>
    </source>
</evidence>
<accession>A0A8J2ZVA9</accession>